<dbReference type="NCBIfam" id="NF047832">
    <property type="entry name" value="caspase_w_EACC1"/>
    <property type="match status" value="1"/>
</dbReference>
<keyword evidence="2" id="KW-0812">Transmembrane</keyword>
<gene>
    <name evidence="4" type="ORF">D7231_12270</name>
</gene>
<organism evidence="4 5">
    <name type="scientific">Streptomyces klenkii</name>
    <dbReference type="NCBI Taxonomy" id="1420899"/>
    <lineage>
        <taxon>Bacteria</taxon>
        <taxon>Bacillati</taxon>
        <taxon>Actinomycetota</taxon>
        <taxon>Actinomycetes</taxon>
        <taxon>Kitasatosporales</taxon>
        <taxon>Streptomycetaceae</taxon>
        <taxon>Streptomyces</taxon>
    </lineage>
</organism>
<dbReference type="InterPro" id="IPR029030">
    <property type="entry name" value="Caspase-like_dom_sf"/>
</dbReference>
<feature type="transmembrane region" description="Helical" evidence="2">
    <location>
        <begin position="328"/>
        <end position="349"/>
    </location>
</feature>
<dbReference type="OrthoDB" id="491589at2"/>
<name>A0A3B0BRD8_9ACTN</name>
<protein>
    <submittedName>
        <fullName evidence="4">Caspase family protein</fullName>
    </submittedName>
</protein>
<comment type="caution">
    <text evidence="4">The sequence shown here is derived from an EMBL/GenBank/DDBJ whole genome shotgun (WGS) entry which is preliminary data.</text>
</comment>
<dbReference type="GO" id="GO:0006508">
    <property type="term" value="P:proteolysis"/>
    <property type="evidence" value="ECO:0007669"/>
    <property type="project" value="InterPro"/>
</dbReference>
<dbReference type="Gene3D" id="3.40.50.1460">
    <property type="match status" value="1"/>
</dbReference>
<sequence length="495" mass="54165">MTDSRRYRGLLIGNATYPRDPHCLPALNGPLADITHLKQVLTDRQVGLFDSPDVETLSDYGIQDLREKVDEFFTTAARGDVLLLYYSGHGQLDERGTLYLCAQDTRTAGLRATALSAIEINNIIEGSPAATTVIILDCCYSGAFKGITPSASVAGRGRYVLTSSRSTQLARAATRPGQPSPFTRQLVRALRSAQPGKDAGYVTVVDVYRQVHHGMTLDAVIAPQLKFVGEGDVAIARRPVPHQPMSLKETEPPSTPRAHSSPQELPPPDGSPAMASASSLAVQQMPLSSTQLVEAQTRESVHSESLKDYARSVEEGFGKAGQRRGQKILAWMGSIYTVAIILGSCWLMWQSVDGVEGRFDQAAMTAMPPLVFLSMIAFDAYSRIHGFDLPWYAYPFVSLIVSIGPMGYTLNSMGDRGVSAKIAGICFVLAPFVFAPYLFRAAVMDACFPELHSDIKERLRLERAEAADSQRKRADSILLADSIRRYYRLKGEPEE</sequence>
<dbReference type="RefSeq" id="WP_120755310.1">
    <property type="nucleotide sequence ID" value="NZ_RBAM01000004.1"/>
</dbReference>
<keyword evidence="2" id="KW-0472">Membrane</keyword>
<accession>A0A3B0BRD8</accession>
<feature type="transmembrane region" description="Helical" evidence="2">
    <location>
        <begin position="392"/>
        <end position="410"/>
    </location>
</feature>
<keyword evidence="5" id="KW-1185">Reference proteome</keyword>
<keyword evidence="2" id="KW-1133">Transmembrane helix</keyword>
<dbReference type="PANTHER" id="PTHR22576:SF37">
    <property type="entry name" value="MUCOSA-ASSOCIATED LYMPHOID TISSUE LYMPHOMA TRANSLOCATION PROTEIN 1"/>
    <property type="match status" value="1"/>
</dbReference>
<evidence type="ECO:0000313" key="4">
    <source>
        <dbReference type="EMBL" id="RKN74607.1"/>
    </source>
</evidence>
<dbReference type="SUPFAM" id="SSF52129">
    <property type="entry name" value="Caspase-like"/>
    <property type="match status" value="1"/>
</dbReference>
<reference evidence="4 5" key="1">
    <citation type="journal article" date="2015" name="Antonie Van Leeuwenhoek">
        <title>Streptomyces klenkii sp. nov., isolated from deep marine sediment.</title>
        <authorList>
            <person name="Veyisoglu A."/>
            <person name="Sahin N."/>
        </authorList>
    </citation>
    <scope>NUCLEOTIDE SEQUENCE [LARGE SCALE GENOMIC DNA]</scope>
    <source>
        <strain evidence="4 5">KCTC 29202</strain>
    </source>
</reference>
<dbReference type="PANTHER" id="PTHR22576">
    <property type="entry name" value="MUCOSA ASSOCIATED LYMPHOID TISSUE LYMPHOMA TRANSLOCATION PROTEIN 1/PARACASPASE"/>
    <property type="match status" value="1"/>
</dbReference>
<feature type="region of interest" description="Disordered" evidence="1">
    <location>
        <begin position="237"/>
        <end position="280"/>
    </location>
</feature>
<evidence type="ECO:0000256" key="2">
    <source>
        <dbReference type="SAM" id="Phobius"/>
    </source>
</evidence>
<dbReference type="EMBL" id="RBAM01000004">
    <property type="protein sequence ID" value="RKN74607.1"/>
    <property type="molecule type" value="Genomic_DNA"/>
</dbReference>
<dbReference type="InterPro" id="IPR052039">
    <property type="entry name" value="Caspase-related_regulators"/>
</dbReference>
<feature type="transmembrane region" description="Helical" evidence="2">
    <location>
        <begin position="422"/>
        <end position="439"/>
    </location>
</feature>
<evidence type="ECO:0000256" key="1">
    <source>
        <dbReference type="SAM" id="MobiDB-lite"/>
    </source>
</evidence>
<dbReference type="AlphaFoldDB" id="A0A3B0BRD8"/>
<dbReference type="Proteomes" id="UP000270343">
    <property type="component" value="Unassembled WGS sequence"/>
</dbReference>
<feature type="domain" description="Peptidase C14 caspase" evidence="3">
    <location>
        <begin position="10"/>
        <end position="211"/>
    </location>
</feature>
<proteinExistence type="predicted"/>
<evidence type="ECO:0000259" key="3">
    <source>
        <dbReference type="Pfam" id="PF00656"/>
    </source>
</evidence>
<dbReference type="InterPro" id="IPR011600">
    <property type="entry name" value="Pept_C14_caspase"/>
</dbReference>
<dbReference type="Pfam" id="PF00656">
    <property type="entry name" value="Peptidase_C14"/>
    <property type="match status" value="1"/>
</dbReference>
<dbReference type="GO" id="GO:0004197">
    <property type="term" value="F:cysteine-type endopeptidase activity"/>
    <property type="evidence" value="ECO:0007669"/>
    <property type="project" value="InterPro"/>
</dbReference>
<evidence type="ECO:0000313" key="5">
    <source>
        <dbReference type="Proteomes" id="UP000270343"/>
    </source>
</evidence>